<dbReference type="STRING" id="983966.A0A1E4S5J9"/>
<dbReference type="PANTHER" id="PTHR13318:SF190">
    <property type="entry name" value="PARTNER OF PAIRED, ISOFORM B"/>
    <property type="match status" value="1"/>
</dbReference>
<dbReference type="EMBL" id="KV453927">
    <property type="protein sequence ID" value="ODV74672.1"/>
    <property type="molecule type" value="Genomic_DNA"/>
</dbReference>
<name>A0A1E4S5J9_CYBJN</name>
<feature type="non-terminal residue" evidence="2">
    <location>
        <position position="390"/>
    </location>
</feature>
<sequence length="390" mass="44153">IFRIPEILTKILTFVDVDTSVPIERPPIRRRPLSYQHALLIYKDEAKAQKAWSDAVTSTLDSEGNPIADYNHCNSLYNCLFVNKLWYQVAKEVATTKLFFADAAKWDKFVQRSPKRCQLTRSKSNTKLFIMHKLPHAEQEDIETVAPFVSGSLEWIEMYICPKVLPSSLMFAGLGLKKLVLPGSRVVDDQFLNMVARHCPQLETLDLRACGLVTDKGMVNLLFNCNNITTLNLGRHSQSSKITDLTLNAVSKYTQIETLGLAGCSITDSGLWTLALTSSDTLTRLSLNGCVQLTNNSLPRIFAEGLFSNVSVLEIRHILALTNFKPLVLFQRLKYQRGEAVLIEGCEVLEYRMRTEEWKQDMLNSARMLNEIKDWCCDSDDGDIPFESTM</sequence>
<dbReference type="AlphaFoldDB" id="A0A1E4S5J9"/>
<accession>A0A1E4S5J9</accession>
<dbReference type="InterPro" id="IPR057207">
    <property type="entry name" value="FBXL15_LRR"/>
</dbReference>
<dbReference type="SMART" id="SM00367">
    <property type="entry name" value="LRR_CC"/>
    <property type="match status" value="4"/>
</dbReference>
<gene>
    <name evidence="2" type="ORF">CYBJADRAFT_109682</name>
</gene>
<organism evidence="2 3">
    <name type="scientific">Cyberlindnera jadinii (strain ATCC 18201 / CBS 1600 / BCRC 20928 / JCM 3617 / NBRC 0987 / NRRL Y-1542)</name>
    <name type="common">Torula yeast</name>
    <name type="synonym">Candida utilis</name>
    <dbReference type="NCBI Taxonomy" id="983966"/>
    <lineage>
        <taxon>Eukaryota</taxon>
        <taxon>Fungi</taxon>
        <taxon>Dikarya</taxon>
        <taxon>Ascomycota</taxon>
        <taxon>Saccharomycotina</taxon>
        <taxon>Saccharomycetes</taxon>
        <taxon>Phaffomycetales</taxon>
        <taxon>Phaffomycetaceae</taxon>
        <taxon>Cyberlindnera</taxon>
    </lineage>
</organism>
<dbReference type="OrthoDB" id="550575at2759"/>
<dbReference type="InterPro" id="IPR032675">
    <property type="entry name" value="LRR_dom_sf"/>
</dbReference>
<dbReference type="Proteomes" id="UP000094389">
    <property type="component" value="Unassembled WGS sequence"/>
</dbReference>
<evidence type="ECO:0000259" key="1">
    <source>
        <dbReference type="Pfam" id="PF25372"/>
    </source>
</evidence>
<keyword evidence="3" id="KW-1185">Reference proteome</keyword>
<dbReference type="OMA" id="IGLAGCH"/>
<dbReference type="SUPFAM" id="SSF52047">
    <property type="entry name" value="RNI-like"/>
    <property type="match status" value="1"/>
</dbReference>
<reference evidence="2 3" key="1">
    <citation type="journal article" date="2016" name="Proc. Natl. Acad. Sci. U.S.A.">
        <title>Comparative genomics of biotechnologically important yeasts.</title>
        <authorList>
            <person name="Riley R."/>
            <person name="Haridas S."/>
            <person name="Wolfe K.H."/>
            <person name="Lopes M.R."/>
            <person name="Hittinger C.T."/>
            <person name="Goeker M."/>
            <person name="Salamov A.A."/>
            <person name="Wisecaver J.H."/>
            <person name="Long T.M."/>
            <person name="Calvey C.H."/>
            <person name="Aerts A.L."/>
            <person name="Barry K.W."/>
            <person name="Choi C."/>
            <person name="Clum A."/>
            <person name="Coughlan A.Y."/>
            <person name="Deshpande S."/>
            <person name="Douglass A.P."/>
            <person name="Hanson S.J."/>
            <person name="Klenk H.-P."/>
            <person name="LaButti K.M."/>
            <person name="Lapidus A."/>
            <person name="Lindquist E.A."/>
            <person name="Lipzen A.M."/>
            <person name="Meier-Kolthoff J.P."/>
            <person name="Ohm R.A."/>
            <person name="Otillar R.P."/>
            <person name="Pangilinan J.L."/>
            <person name="Peng Y."/>
            <person name="Rokas A."/>
            <person name="Rosa C.A."/>
            <person name="Scheuner C."/>
            <person name="Sibirny A.A."/>
            <person name="Slot J.C."/>
            <person name="Stielow J.B."/>
            <person name="Sun H."/>
            <person name="Kurtzman C.P."/>
            <person name="Blackwell M."/>
            <person name="Grigoriev I.V."/>
            <person name="Jeffries T.W."/>
        </authorList>
    </citation>
    <scope>NUCLEOTIDE SEQUENCE [LARGE SCALE GENOMIC DNA]</scope>
    <source>
        <strain evidence="3">ATCC 18201 / CBS 1600 / BCRC 20928 / JCM 3617 / NBRC 0987 / NRRL Y-1542</strain>
    </source>
</reference>
<evidence type="ECO:0000313" key="2">
    <source>
        <dbReference type="EMBL" id="ODV74672.1"/>
    </source>
</evidence>
<dbReference type="PANTHER" id="PTHR13318">
    <property type="entry name" value="PARTNER OF PAIRED, ISOFORM B-RELATED"/>
    <property type="match status" value="1"/>
</dbReference>
<dbReference type="GO" id="GO:0031146">
    <property type="term" value="P:SCF-dependent proteasomal ubiquitin-dependent protein catabolic process"/>
    <property type="evidence" value="ECO:0007669"/>
    <property type="project" value="TreeGrafter"/>
</dbReference>
<dbReference type="RefSeq" id="XP_020071711.1">
    <property type="nucleotide sequence ID" value="XM_020212062.1"/>
</dbReference>
<dbReference type="GO" id="GO:0019005">
    <property type="term" value="C:SCF ubiquitin ligase complex"/>
    <property type="evidence" value="ECO:0007669"/>
    <property type="project" value="TreeGrafter"/>
</dbReference>
<dbReference type="GeneID" id="30986458"/>
<dbReference type="Pfam" id="PF25372">
    <property type="entry name" value="DUF7885"/>
    <property type="match status" value="1"/>
</dbReference>
<feature type="non-terminal residue" evidence="2">
    <location>
        <position position="1"/>
    </location>
</feature>
<feature type="domain" description="F-box/LRR-repeat protein 15-like leucin rich repeat" evidence="1">
    <location>
        <begin position="174"/>
        <end position="305"/>
    </location>
</feature>
<evidence type="ECO:0000313" key="3">
    <source>
        <dbReference type="Proteomes" id="UP000094389"/>
    </source>
</evidence>
<dbReference type="InterPro" id="IPR006553">
    <property type="entry name" value="Leu-rich_rpt_Cys-con_subtyp"/>
</dbReference>
<protein>
    <recommendedName>
        <fullName evidence="1">F-box/LRR-repeat protein 15-like leucin rich repeat domain-containing protein</fullName>
    </recommendedName>
</protein>
<dbReference type="Gene3D" id="3.80.10.10">
    <property type="entry name" value="Ribonuclease Inhibitor"/>
    <property type="match status" value="1"/>
</dbReference>
<proteinExistence type="predicted"/>